<dbReference type="Proteomes" id="UP000001038">
    <property type="component" value="Chromosome 11"/>
</dbReference>
<keyword evidence="1" id="KW-0812">Transmembrane</keyword>
<reference evidence="3" key="3">
    <citation type="submission" date="2025-09" db="UniProtKB">
        <authorList>
            <consortium name="Ensembl"/>
        </authorList>
    </citation>
    <scope>IDENTIFICATION</scope>
    <source>
        <strain evidence="3">Hd-rR</strain>
    </source>
</reference>
<feature type="chain" id="PRO_5017294600" evidence="2">
    <location>
        <begin position="24"/>
        <end position="78"/>
    </location>
</feature>
<sequence>IKPLMLIPVVMVCSLWGFRFVEGAAIDYPTVGHCHANTNCFPSSFSSFLHWIFLFWTDHVIFPNLFVFVNFAGVVASI</sequence>
<accession>A0A3B3HFU0</accession>
<keyword evidence="1" id="KW-1133">Transmembrane helix</keyword>
<dbReference type="Ensembl" id="ENSORLT00000041700.1">
    <property type="protein sequence ID" value="ENSORLP00000030511.1"/>
    <property type="gene ID" value="ENSORLG00000026293.1"/>
</dbReference>
<proteinExistence type="predicted"/>
<reference evidence="3 4" key="1">
    <citation type="journal article" date="2007" name="Nature">
        <title>The medaka draft genome and insights into vertebrate genome evolution.</title>
        <authorList>
            <person name="Kasahara M."/>
            <person name="Naruse K."/>
            <person name="Sasaki S."/>
            <person name="Nakatani Y."/>
            <person name="Qu W."/>
            <person name="Ahsan B."/>
            <person name="Yamada T."/>
            <person name="Nagayasu Y."/>
            <person name="Doi K."/>
            <person name="Kasai Y."/>
            <person name="Jindo T."/>
            <person name="Kobayashi D."/>
            <person name="Shimada A."/>
            <person name="Toyoda A."/>
            <person name="Kuroki Y."/>
            <person name="Fujiyama A."/>
            <person name="Sasaki T."/>
            <person name="Shimizu A."/>
            <person name="Asakawa S."/>
            <person name="Shimizu N."/>
            <person name="Hashimoto S."/>
            <person name="Yang J."/>
            <person name="Lee Y."/>
            <person name="Matsushima K."/>
            <person name="Sugano S."/>
            <person name="Sakaizumi M."/>
            <person name="Narita T."/>
            <person name="Ohishi K."/>
            <person name="Haga S."/>
            <person name="Ohta F."/>
            <person name="Nomoto H."/>
            <person name="Nogata K."/>
            <person name="Morishita T."/>
            <person name="Endo T."/>
            <person name="Shin-I T."/>
            <person name="Takeda H."/>
            <person name="Morishita S."/>
            <person name="Kohara Y."/>
        </authorList>
    </citation>
    <scope>NUCLEOTIDE SEQUENCE [LARGE SCALE GENOMIC DNA]</scope>
    <source>
        <strain evidence="3 4">Hd-rR</strain>
    </source>
</reference>
<feature type="transmembrane region" description="Helical" evidence="1">
    <location>
        <begin position="47"/>
        <end position="76"/>
    </location>
</feature>
<keyword evidence="1" id="KW-0472">Membrane</keyword>
<protein>
    <submittedName>
        <fullName evidence="3">Uncharacterized protein</fullName>
    </submittedName>
</protein>
<keyword evidence="4" id="KW-1185">Reference proteome</keyword>
<reference evidence="3" key="2">
    <citation type="submission" date="2025-08" db="UniProtKB">
        <authorList>
            <consortium name="Ensembl"/>
        </authorList>
    </citation>
    <scope>IDENTIFICATION</scope>
    <source>
        <strain evidence="3">Hd-rR</strain>
    </source>
</reference>
<evidence type="ECO:0000256" key="1">
    <source>
        <dbReference type="SAM" id="Phobius"/>
    </source>
</evidence>
<organism evidence="3 4">
    <name type="scientific">Oryzias latipes</name>
    <name type="common">Japanese rice fish</name>
    <name type="synonym">Japanese killifish</name>
    <dbReference type="NCBI Taxonomy" id="8090"/>
    <lineage>
        <taxon>Eukaryota</taxon>
        <taxon>Metazoa</taxon>
        <taxon>Chordata</taxon>
        <taxon>Craniata</taxon>
        <taxon>Vertebrata</taxon>
        <taxon>Euteleostomi</taxon>
        <taxon>Actinopterygii</taxon>
        <taxon>Neopterygii</taxon>
        <taxon>Teleostei</taxon>
        <taxon>Neoteleostei</taxon>
        <taxon>Acanthomorphata</taxon>
        <taxon>Ovalentaria</taxon>
        <taxon>Atherinomorphae</taxon>
        <taxon>Beloniformes</taxon>
        <taxon>Adrianichthyidae</taxon>
        <taxon>Oryziinae</taxon>
        <taxon>Oryzias</taxon>
    </lineage>
</organism>
<name>A0A3B3HFU0_ORYLA</name>
<feature type="signal peptide" evidence="2">
    <location>
        <begin position="1"/>
        <end position="23"/>
    </location>
</feature>
<evidence type="ECO:0000313" key="3">
    <source>
        <dbReference type="Ensembl" id="ENSORLP00000030511.1"/>
    </source>
</evidence>
<dbReference type="InParanoid" id="A0A3B3HFU0"/>
<dbReference type="Bgee" id="ENSORLG00000026293">
    <property type="expression patterns" value="Expressed in mesonephros and 2 other cell types or tissues"/>
</dbReference>
<dbReference type="AlphaFoldDB" id="A0A3B3HFU0"/>
<evidence type="ECO:0000313" key="4">
    <source>
        <dbReference type="Proteomes" id="UP000001038"/>
    </source>
</evidence>
<keyword evidence="2" id="KW-0732">Signal</keyword>
<evidence type="ECO:0000256" key="2">
    <source>
        <dbReference type="SAM" id="SignalP"/>
    </source>
</evidence>